<proteinExistence type="predicted"/>
<gene>
    <name evidence="1" type="ORF">HICCMSTLAB_LOCUS6283</name>
</gene>
<dbReference type="AlphaFoldDB" id="A0A8J2HBW5"/>
<dbReference type="OrthoDB" id="7694116at2759"/>
<evidence type="ECO:0000313" key="2">
    <source>
        <dbReference type="Proteomes" id="UP000786811"/>
    </source>
</evidence>
<name>A0A8J2HBW5_COTCN</name>
<reference evidence="1" key="1">
    <citation type="submission" date="2021-04" db="EMBL/GenBank/DDBJ databases">
        <authorList>
            <person name="Chebbi M.A.C M."/>
        </authorList>
    </citation>
    <scope>NUCLEOTIDE SEQUENCE</scope>
</reference>
<sequence length="84" mass="9938">MNSTYENDRKLQRSLHSSVLCALFLQIYLRDLFIEDDSVRRSERFAAKRNNINFKLPNVTTTQYENSFAITVIRLWEQLPADIV</sequence>
<dbReference type="Proteomes" id="UP000786811">
    <property type="component" value="Unassembled WGS sequence"/>
</dbReference>
<comment type="caution">
    <text evidence="1">The sequence shown here is derived from an EMBL/GenBank/DDBJ whole genome shotgun (WGS) entry which is preliminary data.</text>
</comment>
<accession>A0A8J2HBW5</accession>
<evidence type="ECO:0000313" key="1">
    <source>
        <dbReference type="EMBL" id="CAG5092651.1"/>
    </source>
</evidence>
<keyword evidence="2" id="KW-1185">Reference proteome</keyword>
<protein>
    <submittedName>
        <fullName evidence="1">Uncharacterized protein</fullName>
    </submittedName>
</protein>
<organism evidence="1 2">
    <name type="scientific">Cotesia congregata</name>
    <name type="common">Parasitoid wasp</name>
    <name type="synonym">Apanteles congregatus</name>
    <dbReference type="NCBI Taxonomy" id="51543"/>
    <lineage>
        <taxon>Eukaryota</taxon>
        <taxon>Metazoa</taxon>
        <taxon>Ecdysozoa</taxon>
        <taxon>Arthropoda</taxon>
        <taxon>Hexapoda</taxon>
        <taxon>Insecta</taxon>
        <taxon>Pterygota</taxon>
        <taxon>Neoptera</taxon>
        <taxon>Endopterygota</taxon>
        <taxon>Hymenoptera</taxon>
        <taxon>Apocrita</taxon>
        <taxon>Ichneumonoidea</taxon>
        <taxon>Braconidae</taxon>
        <taxon>Microgastrinae</taxon>
        <taxon>Cotesia</taxon>
    </lineage>
</organism>
<dbReference type="EMBL" id="CAJNRD030001120">
    <property type="protein sequence ID" value="CAG5092651.1"/>
    <property type="molecule type" value="Genomic_DNA"/>
</dbReference>